<evidence type="ECO:0000256" key="1">
    <source>
        <dbReference type="ARBA" id="ARBA00038101"/>
    </source>
</evidence>
<feature type="compositionally biased region" description="Basic and acidic residues" evidence="2">
    <location>
        <begin position="395"/>
        <end position="410"/>
    </location>
</feature>
<comment type="similarity">
    <text evidence="1">Belongs to the sel-1 family.</text>
</comment>
<dbReference type="Pfam" id="PF08238">
    <property type="entry name" value="Sel1"/>
    <property type="match status" value="11"/>
</dbReference>
<feature type="region of interest" description="Disordered" evidence="2">
    <location>
        <begin position="1"/>
        <end position="36"/>
    </location>
</feature>
<dbReference type="PANTHER" id="PTHR11102">
    <property type="entry name" value="SEL-1-LIKE PROTEIN"/>
    <property type="match status" value="1"/>
</dbReference>
<feature type="transmembrane region" description="Helical" evidence="3">
    <location>
        <begin position="1377"/>
        <end position="1395"/>
    </location>
</feature>
<keyword evidence="3" id="KW-0472">Membrane</keyword>
<dbReference type="SMART" id="SM00671">
    <property type="entry name" value="SEL1"/>
    <property type="match status" value="12"/>
</dbReference>
<proteinExistence type="inferred from homology"/>
<feature type="compositionally biased region" description="Basic and acidic residues" evidence="2">
    <location>
        <begin position="443"/>
        <end position="467"/>
    </location>
</feature>
<dbReference type="SUPFAM" id="SSF81901">
    <property type="entry name" value="HCP-like"/>
    <property type="match status" value="3"/>
</dbReference>
<reference evidence="4 5" key="1">
    <citation type="submission" date="2020-06" db="EMBL/GenBank/DDBJ databases">
        <authorList>
            <person name="Li R."/>
            <person name="Bekaert M."/>
        </authorList>
    </citation>
    <scope>NUCLEOTIDE SEQUENCE [LARGE SCALE GENOMIC DNA]</scope>
    <source>
        <strain evidence="5">wild</strain>
    </source>
</reference>
<dbReference type="InterPro" id="IPR006597">
    <property type="entry name" value="Sel1-like"/>
</dbReference>
<feature type="compositionally biased region" description="Basic and acidic residues" evidence="2">
    <location>
        <begin position="340"/>
        <end position="370"/>
    </location>
</feature>
<accession>A0A6J7ZWW7</accession>
<protein>
    <submittedName>
        <fullName evidence="4">SEL1</fullName>
    </submittedName>
</protein>
<gene>
    <name evidence="4" type="ORF">MCOR_1044</name>
</gene>
<dbReference type="EMBL" id="CACVKT020000202">
    <property type="protein sequence ID" value="CAC5357315.1"/>
    <property type="molecule type" value="Genomic_DNA"/>
</dbReference>
<evidence type="ECO:0000313" key="5">
    <source>
        <dbReference type="Proteomes" id="UP000507470"/>
    </source>
</evidence>
<feature type="compositionally biased region" description="Polar residues" evidence="2">
    <location>
        <begin position="22"/>
        <end position="35"/>
    </location>
</feature>
<dbReference type="InterPro" id="IPR050767">
    <property type="entry name" value="Sel1_AlgK"/>
</dbReference>
<keyword evidence="3" id="KW-0812">Transmembrane</keyword>
<evidence type="ECO:0000256" key="2">
    <source>
        <dbReference type="SAM" id="MobiDB-lite"/>
    </source>
</evidence>
<dbReference type="Gene3D" id="1.25.40.10">
    <property type="entry name" value="Tetratricopeptide repeat domain"/>
    <property type="match status" value="4"/>
</dbReference>
<dbReference type="GO" id="GO:0005789">
    <property type="term" value="C:endoplasmic reticulum membrane"/>
    <property type="evidence" value="ECO:0007669"/>
    <property type="project" value="TreeGrafter"/>
</dbReference>
<keyword evidence="3" id="KW-1133">Transmembrane helix</keyword>
<feature type="compositionally biased region" description="Basic and acidic residues" evidence="2">
    <location>
        <begin position="94"/>
        <end position="104"/>
    </location>
</feature>
<feature type="region of interest" description="Disordered" evidence="2">
    <location>
        <begin position="91"/>
        <end position="530"/>
    </location>
</feature>
<feature type="compositionally biased region" description="Polar residues" evidence="2">
    <location>
        <begin position="238"/>
        <end position="266"/>
    </location>
</feature>
<dbReference type="Proteomes" id="UP000507470">
    <property type="component" value="Unassembled WGS sequence"/>
</dbReference>
<evidence type="ECO:0000313" key="4">
    <source>
        <dbReference type="EMBL" id="CAC5357315.1"/>
    </source>
</evidence>
<feature type="compositionally biased region" description="Basic and acidic residues" evidence="2">
    <location>
        <begin position="199"/>
        <end position="237"/>
    </location>
</feature>
<organism evidence="4 5">
    <name type="scientific">Mytilus coruscus</name>
    <name type="common">Sea mussel</name>
    <dbReference type="NCBI Taxonomy" id="42192"/>
    <lineage>
        <taxon>Eukaryota</taxon>
        <taxon>Metazoa</taxon>
        <taxon>Spiralia</taxon>
        <taxon>Lophotrochozoa</taxon>
        <taxon>Mollusca</taxon>
        <taxon>Bivalvia</taxon>
        <taxon>Autobranchia</taxon>
        <taxon>Pteriomorphia</taxon>
        <taxon>Mytilida</taxon>
        <taxon>Mytiloidea</taxon>
        <taxon>Mytilidae</taxon>
        <taxon>Mytilinae</taxon>
        <taxon>Mytilus</taxon>
    </lineage>
</organism>
<evidence type="ECO:0000256" key="3">
    <source>
        <dbReference type="SAM" id="Phobius"/>
    </source>
</evidence>
<dbReference type="OrthoDB" id="27934at2759"/>
<feature type="compositionally biased region" description="Polar residues" evidence="2">
    <location>
        <begin position="183"/>
        <end position="198"/>
    </location>
</feature>
<feature type="compositionally biased region" description="Low complexity" evidence="2">
    <location>
        <begin position="166"/>
        <end position="175"/>
    </location>
</feature>
<dbReference type="PANTHER" id="PTHR11102:SF147">
    <property type="entry name" value="SEL1L ADAPTOR SUBUNIT OF ERAD E3 UBIQUITIN LIGASE"/>
    <property type="match status" value="1"/>
</dbReference>
<name>A0A6J7ZWW7_MYTCO</name>
<feature type="compositionally biased region" description="Basic and acidic residues" evidence="2">
    <location>
        <begin position="518"/>
        <end position="530"/>
    </location>
</feature>
<sequence>MFHGHGEYPNGTKIGGTPVSGGITNQISPHNQNNKHGWKKERLIRFQGSYQYLDKTKMKKAGCKTNTSIIFPLEIFFLVCLCVSLTYGENQQTSKEDGKSEKVTTEIPQAQEEDLKSEQVINTNTDNTVNTQGKKPDDNSQVINTNTDDTVNTQGKKPDDNSQVINTNTDNTVNTQGKKPDDNSQAVKSNEQLFQNQFSDEKVNQKTENDKKLNVKDNSKESQGIKDVENIESKSENIDNSVNNDLVKETNQNELNKDTVNANVNKDQIGESHKNDKEDTGPNSKPGPSSEKGEGFPASAVGTKDHTDSKIKGSGSEDGSKPVENINQANKEILAQQDNDANKVTDDQIKSLEEEVEVHVESVELKKNVEDTESEEDYDQWLKDHSIESMTESAEAVREPKDSTDTEGKVVAHGSFSSTNIVGDLSSTSNYNPSSTSNKHVQTKSDDLPHNSVRRDQTSRFKGKDGKSNLPHGQNNGGSAKGYDASGWEKQNRNGKWSSRLKIEESVEVEMQNDDGSTIEREKQWSGREIDLENVMTSQESSHSMEPEEEKLQNLNEQLLKKINPQAFEQLKPMFEKQFKEALKTLNQRKQSNTDQVDETGKTKDEKYHRDNMNVVVDQEKLKHFDKKVKEGYKQKATETYAQIQETLKTWKAKDSIKDKQIEANPVDWRTAYYDMPVFDLMEGRQEYIKTFYQNKYPESYTQPRKYTMDDFPKIINEKRLNMDLVDQISRSINGNKKREAIIYRPNKEGIVRGQVYQMTIEPSGEITTEVKQYIQPGSPPQLVSQNQKLEDIYVQEKQAKEEEEKPLSPEELKAEEYYKQGEALINETFQKDYHQAHQFFKMAADLNHTKALEHIAFAYLFGDYMPQNIEKAKELFVDLSNRGSPRGQLGMGFLSSAGIAVNSSQAKGLIFYTFASLGGDPLAQMTLGYRYWSGIGVETKCESALTYYKKAASTVADAVTFSSGPAIQRIRLHEEAENQNSGQSALMDDDLLQYYHFLADKGDVQAQVVLGQLYYQGGRGVPVDHERALHYFMMAAESGNANALAYLGKMYTEGSAAVEQNNQTAMMYFKNAADKGNAVGQTGLGMMYMYGKGVAKDFNKAYKYFQLAADQGWVDGQLQLGIMYFSGKGVRRDYKMAVKYFNLAAQGGHVLAYFNLAQMHATGTGVLRNCHTAVEFFKNVAERGRWAAMLQEAHTLYKEGNVHQALMKYTFLADLGYEVAQSNVAYILDNGEVGLFVEDEIYQRALLHWGRAASQGSTIARLKMGDYHYYGYGTKVDYESAASQYRLASEQQHNAQAMFNLGYMHEQGLGLKQDLHLAKRFYDMAAETSIDAKVPVMLALFKLGVFYGADVFNKEIEEMNNFFQKLDPRYLFGPDWDMYLITFFALAIGLIILLRRIR</sequence>
<feature type="compositionally biased region" description="Basic and acidic residues" evidence="2">
    <location>
        <begin position="268"/>
        <end position="280"/>
    </location>
</feature>
<feature type="compositionally biased region" description="Low complexity" evidence="2">
    <location>
        <begin position="122"/>
        <end position="131"/>
    </location>
</feature>
<keyword evidence="5" id="KW-1185">Reference proteome</keyword>
<feature type="compositionally biased region" description="Low complexity" evidence="2">
    <location>
        <begin position="144"/>
        <end position="153"/>
    </location>
</feature>
<dbReference type="GO" id="GO:0036503">
    <property type="term" value="P:ERAD pathway"/>
    <property type="evidence" value="ECO:0007669"/>
    <property type="project" value="TreeGrafter"/>
</dbReference>
<dbReference type="InterPro" id="IPR011990">
    <property type="entry name" value="TPR-like_helical_dom_sf"/>
</dbReference>
<feature type="compositionally biased region" description="Low complexity" evidence="2">
    <location>
        <begin position="426"/>
        <end position="438"/>
    </location>
</feature>